<dbReference type="PANTHER" id="PTHR30469">
    <property type="entry name" value="MULTIDRUG RESISTANCE PROTEIN MDTA"/>
    <property type="match status" value="1"/>
</dbReference>
<sequence length="342" mass="38496">MKVRFSSRKEQDPSREGGLKVLYAPSKRVAFRLRWYLILLLVASPFLWFVGKMAMSILLIEAPGRVVQPMLEVRALEAGKVGDILVEPEDPVNDGHLLVRLVNASLQEQKAQLEASVTVPETSGEQLVMRQINNLRQRLARARARVRDLEALVRDGAATTGELNAARDTRDEREQELAQLQRSFLEPIAWRSARAKDLGQLKVVEQRLAQLSVRAPEAGRIKEVAVAEGENVGPGTLLLKLARQQEPRIYVYLAPSRIELASEGQSLQLKFPDDQWYDGRISGPPKDVERLPPDLRSPFGVAELGLLVEVTMDSPIPPQWRINNVPLTARFPNIFERWSSLR</sequence>
<evidence type="ECO:0000313" key="4">
    <source>
        <dbReference type="Proteomes" id="UP000567186"/>
    </source>
</evidence>
<keyword evidence="2" id="KW-0812">Transmembrane</keyword>
<gene>
    <name evidence="3" type="ORF">HIU99_09520</name>
</gene>
<protein>
    <submittedName>
        <fullName evidence="3">HlyD family efflux transporter periplasmic adaptor subunit</fullName>
    </submittedName>
</protein>
<dbReference type="Gene3D" id="1.10.287.470">
    <property type="entry name" value="Helix hairpin bin"/>
    <property type="match status" value="1"/>
</dbReference>
<name>A0A7Y0RCR3_9GAMM</name>
<keyword evidence="2" id="KW-0472">Membrane</keyword>
<dbReference type="EMBL" id="JABCKY010000002">
    <property type="protein sequence ID" value="NMT63838.1"/>
    <property type="molecule type" value="Genomic_DNA"/>
</dbReference>
<evidence type="ECO:0000313" key="3">
    <source>
        <dbReference type="EMBL" id="NMT63838.1"/>
    </source>
</evidence>
<dbReference type="Proteomes" id="UP000567186">
    <property type="component" value="Unassembled WGS sequence"/>
</dbReference>
<dbReference type="AlphaFoldDB" id="A0A7Y0RCR3"/>
<evidence type="ECO:0000256" key="2">
    <source>
        <dbReference type="SAM" id="Phobius"/>
    </source>
</evidence>
<accession>A0A7Y0RCR3</accession>
<feature type="transmembrane region" description="Helical" evidence="2">
    <location>
        <begin position="35"/>
        <end position="60"/>
    </location>
</feature>
<dbReference type="PANTHER" id="PTHR30469:SF15">
    <property type="entry name" value="HLYD FAMILY OF SECRETION PROTEINS"/>
    <property type="match status" value="1"/>
</dbReference>
<dbReference type="RefSeq" id="WP_168355046.1">
    <property type="nucleotide sequence ID" value="NZ_JABCKY010000002.1"/>
</dbReference>
<feature type="coiled-coil region" evidence="1">
    <location>
        <begin position="125"/>
        <end position="183"/>
    </location>
</feature>
<proteinExistence type="predicted"/>
<keyword evidence="1" id="KW-0175">Coiled coil</keyword>
<organism evidence="3 4">
    <name type="scientific">Marinobacter orientalis</name>
    <dbReference type="NCBI Taxonomy" id="1928859"/>
    <lineage>
        <taxon>Bacteria</taxon>
        <taxon>Pseudomonadati</taxon>
        <taxon>Pseudomonadota</taxon>
        <taxon>Gammaproteobacteria</taxon>
        <taxon>Pseudomonadales</taxon>
        <taxon>Marinobacteraceae</taxon>
        <taxon>Marinobacter</taxon>
    </lineage>
</organism>
<reference evidence="3 4" key="1">
    <citation type="submission" date="2020-04" db="EMBL/GenBank/DDBJ databases">
        <title>Marinobacter oceani sp. nov., isolated from marine solar saltern.</title>
        <authorList>
            <person name="Chen X.-Y."/>
        </authorList>
    </citation>
    <scope>NUCLEOTIDE SEQUENCE [LARGE SCALE GENOMIC DNA]</scope>
    <source>
        <strain evidence="3 4">W62</strain>
    </source>
</reference>
<dbReference type="SUPFAM" id="SSF111369">
    <property type="entry name" value="HlyD-like secretion proteins"/>
    <property type="match status" value="1"/>
</dbReference>
<keyword evidence="2" id="KW-1133">Transmembrane helix</keyword>
<evidence type="ECO:0000256" key="1">
    <source>
        <dbReference type="SAM" id="Coils"/>
    </source>
</evidence>
<dbReference type="Gene3D" id="2.40.50.100">
    <property type="match status" value="1"/>
</dbReference>
<dbReference type="GO" id="GO:0015562">
    <property type="term" value="F:efflux transmembrane transporter activity"/>
    <property type="evidence" value="ECO:0007669"/>
    <property type="project" value="TreeGrafter"/>
</dbReference>
<comment type="caution">
    <text evidence="3">The sequence shown here is derived from an EMBL/GenBank/DDBJ whole genome shotgun (WGS) entry which is preliminary data.</text>
</comment>
<keyword evidence="4" id="KW-1185">Reference proteome</keyword>
<dbReference type="Gene3D" id="2.40.30.170">
    <property type="match status" value="1"/>
</dbReference>
<dbReference type="GO" id="GO:1990281">
    <property type="term" value="C:efflux pump complex"/>
    <property type="evidence" value="ECO:0007669"/>
    <property type="project" value="TreeGrafter"/>
</dbReference>